<dbReference type="Proteomes" id="UP000182312">
    <property type="component" value="Unassembled WGS sequence"/>
</dbReference>
<evidence type="ECO:0000313" key="3">
    <source>
        <dbReference type="Proteomes" id="UP000182312"/>
    </source>
</evidence>
<accession>A0A1I0UCR6</accession>
<feature type="chain" id="PRO_5010384674" evidence="1">
    <location>
        <begin position="25"/>
        <end position="211"/>
    </location>
</feature>
<gene>
    <name evidence="2" type="ORF">SAMN04487972_14121</name>
</gene>
<proteinExistence type="predicted"/>
<dbReference type="AlphaFoldDB" id="A0A1I0UCR6"/>
<sequence>MRSKLFAVMLGGAATVAAAPSASAYPIDCAILLCLAGGFPASAECSAAKAEFIRRITPWPIEPPLQLWNCPMRSSGGISVPGIGADGLTDDVRRYRDGIEIYHVQMYYHKRGGDNEYITDNTVVGEYQANGDFRWVGASYQHGPAWLAEASGGTTYTRTIGGCDDDRPWRVGRTCPPSQTVTTNDHMGRLRGVFIRYQDHSGAYHVEGVRY</sequence>
<name>A0A1I0UCR6_9RHOB</name>
<protein>
    <submittedName>
        <fullName evidence="2">Uncharacterized protein</fullName>
    </submittedName>
</protein>
<reference evidence="2 3" key="1">
    <citation type="submission" date="2016-10" db="EMBL/GenBank/DDBJ databases">
        <authorList>
            <person name="de Groot N.N."/>
        </authorList>
    </citation>
    <scope>NUCLEOTIDE SEQUENCE [LARGE SCALE GENOMIC DNA]</scope>
    <source>
        <strain evidence="2 3">CGMCC 1.6117</strain>
    </source>
</reference>
<evidence type="ECO:0000256" key="1">
    <source>
        <dbReference type="SAM" id="SignalP"/>
    </source>
</evidence>
<keyword evidence="1" id="KW-0732">Signal</keyword>
<feature type="signal peptide" evidence="1">
    <location>
        <begin position="1"/>
        <end position="24"/>
    </location>
</feature>
<dbReference type="EMBL" id="FOJO01000041">
    <property type="protein sequence ID" value="SFA61889.1"/>
    <property type="molecule type" value="Genomic_DNA"/>
</dbReference>
<evidence type="ECO:0000313" key="2">
    <source>
        <dbReference type="EMBL" id="SFA61889.1"/>
    </source>
</evidence>
<organism evidence="2 3">
    <name type="scientific">Paracoccus halophilus</name>
    <dbReference type="NCBI Taxonomy" id="376733"/>
    <lineage>
        <taxon>Bacteria</taxon>
        <taxon>Pseudomonadati</taxon>
        <taxon>Pseudomonadota</taxon>
        <taxon>Alphaproteobacteria</taxon>
        <taxon>Rhodobacterales</taxon>
        <taxon>Paracoccaceae</taxon>
        <taxon>Paracoccus</taxon>
    </lineage>
</organism>